<keyword evidence="3" id="KW-1185">Reference proteome</keyword>
<dbReference type="EMBL" id="JAGKHQ010000019">
    <property type="protein sequence ID" value="KAG7483074.1"/>
    <property type="molecule type" value="Genomic_DNA"/>
</dbReference>
<dbReference type="AlphaFoldDB" id="A0AAV6Q4J3"/>
<protein>
    <submittedName>
        <fullName evidence="2">Uncharacterized protein</fullName>
    </submittedName>
</protein>
<accession>A0AAV6Q4J3</accession>
<gene>
    <name evidence="2" type="ORF">JOB18_038691</name>
</gene>
<evidence type="ECO:0000256" key="1">
    <source>
        <dbReference type="SAM" id="MobiDB-lite"/>
    </source>
</evidence>
<comment type="caution">
    <text evidence="2">The sequence shown here is derived from an EMBL/GenBank/DDBJ whole genome shotgun (WGS) entry which is preliminary data.</text>
</comment>
<evidence type="ECO:0000313" key="2">
    <source>
        <dbReference type="EMBL" id="KAG7483074.1"/>
    </source>
</evidence>
<reference evidence="2 3" key="1">
    <citation type="journal article" date="2021" name="Sci. Rep.">
        <title>Chromosome anchoring in Senegalese sole (Solea senegalensis) reveals sex-associated markers and genome rearrangements in flatfish.</title>
        <authorList>
            <person name="Guerrero-Cozar I."/>
            <person name="Gomez-Garrido J."/>
            <person name="Berbel C."/>
            <person name="Martinez-Blanch J.F."/>
            <person name="Alioto T."/>
            <person name="Claros M.G."/>
            <person name="Gagnaire P.A."/>
            <person name="Manchado M."/>
        </authorList>
    </citation>
    <scope>NUCLEOTIDE SEQUENCE [LARGE SCALE GENOMIC DNA]</scope>
    <source>
        <strain evidence="2">Sse05_10M</strain>
    </source>
</reference>
<organism evidence="2 3">
    <name type="scientific">Solea senegalensis</name>
    <name type="common">Senegalese sole</name>
    <dbReference type="NCBI Taxonomy" id="28829"/>
    <lineage>
        <taxon>Eukaryota</taxon>
        <taxon>Metazoa</taxon>
        <taxon>Chordata</taxon>
        <taxon>Craniata</taxon>
        <taxon>Vertebrata</taxon>
        <taxon>Euteleostomi</taxon>
        <taxon>Actinopterygii</taxon>
        <taxon>Neopterygii</taxon>
        <taxon>Teleostei</taxon>
        <taxon>Neoteleostei</taxon>
        <taxon>Acanthomorphata</taxon>
        <taxon>Carangaria</taxon>
        <taxon>Pleuronectiformes</taxon>
        <taxon>Pleuronectoidei</taxon>
        <taxon>Soleidae</taxon>
        <taxon>Solea</taxon>
    </lineage>
</organism>
<proteinExistence type="predicted"/>
<evidence type="ECO:0000313" key="3">
    <source>
        <dbReference type="Proteomes" id="UP000693946"/>
    </source>
</evidence>
<feature type="region of interest" description="Disordered" evidence="1">
    <location>
        <begin position="52"/>
        <end position="77"/>
    </location>
</feature>
<sequence length="110" mass="12386">MRRLYPHFCTGKFSGTEERRGARCAPAALQPWSGIKRGERRGGHERFIVNRSSGDKTRCSKSLMDDPPPTPHIDSEESDNRVFCLVVESPLSRRWVAVTHLPAADSDGRH</sequence>
<name>A0AAV6Q4J3_SOLSE</name>
<dbReference type="Proteomes" id="UP000693946">
    <property type="component" value="Linkage Group LG7"/>
</dbReference>